<dbReference type="Proteomes" id="UP000199263">
    <property type="component" value="Unassembled WGS sequence"/>
</dbReference>
<proteinExistence type="predicted"/>
<feature type="domain" description="Aldehyde oxidase/xanthine dehydrogenase a/b hammerhead" evidence="4">
    <location>
        <begin position="18"/>
        <end position="121"/>
    </location>
</feature>
<evidence type="ECO:0000313" key="6">
    <source>
        <dbReference type="Proteomes" id="UP000199263"/>
    </source>
</evidence>
<keyword evidence="6" id="KW-1185">Reference proteome</keyword>
<dbReference type="PANTHER" id="PTHR11908:SF132">
    <property type="entry name" value="ALDEHYDE OXIDASE 1-RELATED"/>
    <property type="match status" value="1"/>
</dbReference>
<dbReference type="Gene3D" id="3.90.1170.50">
    <property type="entry name" value="Aldehyde oxidase/xanthine dehydrogenase, a/b hammerhead"/>
    <property type="match status" value="1"/>
</dbReference>
<evidence type="ECO:0000313" key="5">
    <source>
        <dbReference type="EMBL" id="SFC15717.1"/>
    </source>
</evidence>
<dbReference type="FunFam" id="3.30.365.10:FF:000001">
    <property type="entry name" value="Xanthine dehydrogenase oxidase"/>
    <property type="match status" value="1"/>
</dbReference>
<dbReference type="Pfam" id="PF20256">
    <property type="entry name" value="MoCoBD_2"/>
    <property type="match status" value="2"/>
</dbReference>
<evidence type="ECO:0000256" key="3">
    <source>
        <dbReference type="ARBA" id="ARBA00053029"/>
    </source>
</evidence>
<dbReference type="OrthoDB" id="9759099at2"/>
<protein>
    <submittedName>
        <fullName evidence="5">CO or xanthine dehydrogenase, Mo-binding subunit</fullName>
    </submittedName>
</protein>
<dbReference type="Pfam" id="PF02738">
    <property type="entry name" value="MoCoBD_1"/>
    <property type="match status" value="1"/>
</dbReference>
<dbReference type="GO" id="GO:0016491">
    <property type="term" value="F:oxidoreductase activity"/>
    <property type="evidence" value="ECO:0007669"/>
    <property type="project" value="UniProtKB-KW"/>
</dbReference>
<sequence length="710" mass="78953">MENISISVKKKDHESKITGSALYVDDYVMEGMLYGKLLHSAKAKARITNISLPKLPDGYFVVDKKDVTGVNRVHIVEEDTPVYVEDTVEYVGEPILMVVGPDFKEVERILNEIIVAYEEEVHILDMRKSDTVFFNYNYAKGDIDKILKEADRVFIETFQTGYQEQAYLETQGMIAYPHDGRMTVRGSMQCPYYVLGAVTKALGYEEKDVQIIQDVTGGGFGGKEAFPSILACQIAVAAKKVNKPVKVIFDRREDMEFTSKRHPSISTYKVAIKNGKITGMDIDVLFNSGAYTTLSPVVLQRGLICANGVYRVDNLRVVGRAVKTNTVPCGAYRGFGAPQTFFAVEMIMDHIAKEMGVDSLKLKEEYIVKQGDATSTSGKYHFHVPLPEMIEQIDKLANYRAKRNKYKIQNGRYRKGIGMSLFFHGCGFTGSGERDFIKAVAKIRKNSDDTVEILASNSDIGQGLKTTFSKIVADTLGISYDKVFINNPDTDRVPDSGPTVASRSLMTVGELLRRASDRLKKEWKAGEVQVIEEHFVEPDFVIPFSLDEFKGDAYPTYSWSVNAIEVEVDTLTATTKILGAWGSFDVGVPIDMNIIQGQMQGGFLQGIGYASMEQMNYNDKGMIRNNSFSDYIIPTAVDVPNLVTEIINNPYTHGPYGAKGAGELPLVGAAPAYVEAMENALDANLNKIPFTTEDTMRVLQEVLKNDKIYS</sequence>
<evidence type="ECO:0000259" key="4">
    <source>
        <dbReference type="SMART" id="SM01008"/>
    </source>
</evidence>
<dbReference type="SUPFAM" id="SSF54665">
    <property type="entry name" value="CO dehydrogenase molybdoprotein N-domain-like"/>
    <property type="match status" value="1"/>
</dbReference>
<dbReference type="Pfam" id="PF01315">
    <property type="entry name" value="Ald_Xan_dh_C"/>
    <property type="match status" value="1"/>
</dbReference>
<dbReference type="InterPro" id="IPR016208">
    <property type="entry name" value="Ald_Oxase/xanthine_DH-like"/>
</dbReference>
<gene>
    <name evidence="5" type="ORF">SAMN05421842_10178</name>
</gene>
<organism evidence="5 6">
    <name type="scientific">Clostridium uliginosum</name>
    <dbReference type="NCBI Taxonomy" id="119641"/>
    <lineage>
        <taxon>Bacteria</taxon>
        <taxon>Bacillati</taxon>
        <taxon>Bacillota</taxon>
        <taxon>Clostridia</taxon>
        <taxon>Eubacteriales</taxon>
        <taxon>Clostridiaceae</taxon>
        <taxon>Clostridium</taxon>
    </lineage>
</organism>
<dbReference type="STRING" id="119641.SAMN05421842_10178"/>
<dbReference type="EMBL" id="FOMG01000001">
    <property type="protein sequence ID" value="SFC15717.1"/>
    <property type="molecule type" value="Genomic_DNA"/>
</dbReference>
<dbReference type="GO" id="GO:0005506">
    <property type="term" value="F:iron ion binding"/>
    <property type="evidence" value="ECO:0007669"/>
    <property type="project" value="InterPro"/>
</dbReference>
<dbReference type="SUPFAM" id="SSF56003">
    <property type="entry name" value="Molybdenum cofactor-binding domain"/>
    <property type="match status" value="1"/>
</dbReference>
<reference evidence="5 6" key="1">
    <citation type="submission" date="2016-10" db="EMBL/GenBank/DDBJ databases">
        <authorList>
            <person name="de Groot N.N."/>
        </authorList>
    </citation>
    <scope>NUCLEOTIDE SEQUENCE [LARGE SCALE GENOMIC DNA]</scope>
    <source>
        <strain evidence="5 6">DSM 12992</strain>
    </source>
</reference>
<evidence type="ECO:0000256" key="1">
    <source>
        <dbReference type="ARBA" id="ARBA00022505"/>
    </source>
</evidence>
<dbReference type="SMART" id="SM01008">
    <property type="entry name" value="Ald_Xan_dh_C"/>
    <property type="match status" value="1"/>
</dbReference>
<dbReference type="RefSeq" id="WP_090087497.1">
    <property type="nucleotide sequence ID" value="NZ_FOMG01000001.1"/>
</dbReference>
<dbReference type="InterPro" id="IPR036856">
    <property type="entry name" value="Ald_Oxase/Xan_DH_a/b_sf"/>
</dbReference>
<name>A0A1I1GV80_9CLOT</name>
<dbReference type="InterPro" id="IPR008274">
    <property type="entry name" value="AldOxase/xan_DH_MoCoBD1"/>
</dbReference>
<accession>A0A1I1GV80</accession>
<comment type="cofactor">
    <cofactor evidence="3">
        <name>Mo-molybdopterin cytosine dinucleotide</name>
        <dbReference type="ChEBI" id="CHEBI:71308"/>
    </cofactor>
</comment>
<dbReference type="PANTHER" id="PTHR11908">
    <property type="entry name" value="XANTHINE DEHYDROGENASE"/>
    <property type="match status" value="1"/>
</dbReference>
<dbReference type="InterPro" id="IPR046867">
    <property type="entry name" value="AldOxase/xan_DH_MoCoBD2"/>
</dbReference>
<dbReference type="InterPro" id="IPR037165">
    <property type="entry name" value="AldOxase/xan_DH_Mopterin-bd_sf"/>
</dbReference>
<dbReference type="Gene3D" id="3.30.365.10">
    <property type="entry name" value="Aldehyde oxidase/xanthine dehydrogenase, molybdopterin binding domain"/>
    <property type="match status" value="4"/>
</dbReference>
<keyword evidence="1" id="KW-0500">Molybdenum</keyword>
<keyword evidence="2" id="KW-0560">Oxidoreductase</keyword>
<dbReference type="AlphaFoldDB" id="A0A1I1GV80"/>
<dbReference type="InterPro" id="IPR000674">
    <property type="entry name" value="Ald_Oxase/Xan_DH_a/b"/>
</dbReference>
<evidence type="ECO:0000256" key="2">
    <source>
        <dbReference type="ARBA" id="ARBA00023002"/>
    </source>
</evidence>